<sequence length="436" mass="50164">MIVRDVKRLVLVFGPLLLLLLLSVALWHAHSNNDLGSRVGALLGTDGRIAVSSSSARPHREPKLTADEKHYEIYSTSTSDGRYFDIRFGLDTFNPNIIPHQKFNNTWWIVGQLFTDPDDNEPGTDVHEVGCMAQFINDELMCIDYVRPIPYKPTPGGVCEGDIAFYSLNVGPHDARVFFGPQSPMTIWGSNSAFTCFGQFIQDFRKLVDWEYELMTNTDFEVETEIQRPPPYFPLEKNYFVFWDKNDDMYVHYDAYPKRGYAKLERDGTTGPELAEKTEKHDSKCLQRYMPKLPPKLESVHQATNSLKITLCNRADKSCEPHDGNTYIITIIQHKTYYDWHSEYEPYVLLIQQRAPYELYGISQKPLWISGRKRHEGRKTDMMYVTSMNWKERGVNYHGYLDDVVVLGFGYEDKHAGGIDVRAEDLLVGLGLCEEP</sequence>
<proteinExistence type="predicted"/>
<dbReference type="AlphaFoldDB" id="A0AAN6ZK96"/>
<evidence type="ECO:0000313" key="1">
    <source>
        <dbReference type="EMBL" id="KAK4140948.1"/>
    </source>
</evidence>
<dbReference type="EMBL" id="MU853620">
    <property type="protein sequence ID" value="KAK4140948.1"/>
    <property type="molecule type" value="Genomic_DNA"/>
</dbReference>
<dbReference type="RefSeq" id="XP_062634319.1">
    <property type="nucleotide sequence ID" value="XM_062778122.1"/>
</dbReference>
<comment type="caution">
    <text evidence="1">The sequence shown here is derived from an EMBL/GenBank/DDBJ whole genome shotgun (WGS) entry which is preliminary data.</text>
</comment>
<reference evidence="1" key="1">
    <citation type="journal article" date="2023" name="Mol. Phylogenet. Evol.">
        <title>Genome-scale phylogeny and comparative genomics of the fungal order Sordariales.</title>
        <authorList>
            <person name="Hensen N."/>
            <person name="Bonometti L."/>
            <person name="Westerberg I."/>
            <person name="Brannstrom I.O."/>
            <person name="Guillou S."/>
            <person name="Cros-Aarteil S."/>
            <person name="Calhoun S."/>
            <person name="Haridas S."/>
            <person name="Kuo A."/>
            <person name="Mondo S."/>
            <person name="Pangilinan J."/>
            <person name="Riley R."/>
            <person name="LaButti K."/>
            <person name="Andreopoulos B."/>
            <person name="Lipzen A."/>
            <person name="Chen C."/>
            <person name="Yan M."/>
            <person name="Daum C."/>
            <person name="Ng V."/>
            <person name="Clum A."/>
            <person name="Steindorff A."/>
            <person name="Ohm R.A."/>
            <person name="Martin F."/>
            <person name="Silar P."/>
            <person name="Natvig D.O."/>
            <person name="Lalanne C."/>
            <person name="Gautier V."/>
            <person name="Ament-Velasquez S.L."/>
            <person name="Kruys A."/>
            <person name="Hutchinson M.I."/>
            <person name="Powell A.J."/>
            <person name="Barry K."/>
            <person name="Miller A.N."/>
            <person name="Grigoriev I.V."/>
            <person name="Debuchy R."/>
            <person name="Gladieux P."/>
            <person name="Hiltunen Thoren M."/>
            <person name="Johannesson H."/>
        </authorList>
    </citation>
    <scope>NUCLEOTIDE SEQUENCE</scope>
    <source>
        <strain evidence="1">CBS 141.50</strain>
    </source>
</reference>
<reference evidence="1" key="2">
    <citation type="submission" date="2023-05" db="EMBL/GenBank/DDBJ databases">
        <authorList>
            <consortium name="Lawrence Berkeley National Laboratory"/>
            <person name="Steindorff A."/>
            <person name="Hensen N."/>
            <person name="Bonometti L."/>
            <person name="Westerberg I."/>
            <person name="Brannstrom I.O."/>
            <person name="Guillou S."/>
            <person name="Cros-Aarteil S."/>
            <person name="Calhoun S."/>
            <person name="Haridas S."/>
            <person name="Kuo A."/>
            <person name="Mondo S."/>
            <person name="Pangilinan J."/>
            <person name="Riley R."/>
            <person name="Labutti K."/>
            <person name="Andreopoulos B."/>
            <person name="Lipzen A."/>
            <person name="Chen C."/>
            <person name="Yanf M."/>
            <person name="Daum C."/>
            <person name="Ng V."/>
            <person name="Clum A."/>
            <person name="Ohm R."/>
            <person name="Martin F."/>
            <person name="Silar P."/>
            <person name="Natvig D."/>
            <person name="Lalanne C."/>
            <person name="Gautier V."/>
            <person name="Ament-Velasquez S.L."/>
            <person name="Kruys A."/>
            <person name="Hutchinson M.I."/>
            <person name="Powell A.J."/>
            <person name="Barry K."/>
            <person name="Miller A.N."/>
            <person name="Grigoriev I.V."/>
            <person name="Debuchy R."/>
            <person name="Gladieux P."/>
            <person name="Thoren M.H."/>
            <person name="Johannesson H."/>
        </authorList>
    </citation>
    <scope>NUCLEOTIDE SEQUENCE</scope>
    <source>
        <strain evidence="1">CBS 141.50</strain>
    </source>
</reference>
<accession>A0AAN6ZK96</accession>
<organism evidence="1 2">
    <name type="scientific">Dichotomopilus funicola</name>
    <dbReference type="NCBI Taxonomy" id="1934379"/>
    <lineage>
        <taxon>Eukaryota</taxon>
        <taxon>Fungi</taxon>
        <taxon>Dikarya</taxon>
        <taxon>Ascomycota</taxon>
        <taxon>Pezizomycotina</taxon>
        <taxon>Sordariomycetes</taxon>
        <taxon>Sordariomycetidae</taxon>
        <taxon>Sordariales</taxon>
        <taxon>Chaetomiaceae</taxon>
        <taxon>Dichotomopilus</taxon>
    </lineage>
</organism>
<evidence type="ECO:0000313" key="2">
    <source>
        <dbReference type="Proteomes" id="UP001302676"/>
    </source>
</evidence>
<name>A0AAN6ZK96_9PEZI</name>
<keyword evidence="2" id="KW-1185">Reference proteome</keyword>
<dbReference type="Proteomes" id="UP001302676">
    <property type="component" value="Unassembled WGS sequence"/>
</dbReference>
<gene>
    <name evidence="1" type="ORF">C8A04DRAFT_14501</name>
</gene>
<protein>
    <submittedName>
        <fullName evidence="1">Uncharacterized protein</fullName>
    </submittedName>
</protein>
<dbReference type="GeneID" id="87814735"/>